<dbReference type="EMBL" id="GL734932">
    <property type="protein sequence ID" value="EFX61201.1"/>
    <property type="molecule type" value="Genomic_DNA"/>
</dbReference>
<name>E9I481_DAPPU</name>
<feature type="region of interest" description="Disordered" evidence="1">
    <location>
        <begin position="37"/>
        <end position="134"/>
    </location>
</feature>
<dbReference type="AlphaFoldDB" id="E9I481"/>
<keyword evidence="2" id="KW-1133">Transmembrane helix</keyword>
<protein>
    <submittedName>
        <fullName evidence="3">Uncharacterized protein</fullName>
    </submittedName>
</protein>
<evidence type="ECO:0000256" key="1">
    <source>
        <dbReference type="SAM" id="MobiDB-lite"/>
    </source>
</evidence>
<organism evidence="3 4">
    <name type="scientific">Daphnia pulex</name>
    <name type="common">Water flea</name>
    <dbReference type="NCBI Taxonomy" id="6669"/>
    <lineage>
        <taxon>Eukaryota</taxon>
        <taxon>Metazoa</taxon>
        <taxon>Ecdysozoa</taxon>
        <taxon>Arthropoda</taxon>
        <taxon>Crustacea</taxon>
        <taxon>Branchiopoda</taxon>
        <taxon>Diplostraca</taxon>
        <taxon>Cladocera</taxon>
        <taxon>Anomopoda</taxon>
        <taxon>Daphniidae</taxon>
        <taxon>Daphnia</taxon>
    </lineage>
</organism>
<proteinExistence type="predicted"/>
<evidence type="ECO:0000313" key="4">
    <source>
        <dbReference type="Proteomes" id="UP000000305"/>
    </source>
</evidence>
<feature type="transmembrane region" description="Helical" evidence="2">
    <location>
        <begin position="12"/>
        <end position="35"/>
    </location>
</feature>
<keyword evidence="2" id="KW-0472">Membrane</keyword>
<dbReference type="KEGG" id="dpx:DAPPUDRAFT_274432"/>
<accession>E9I481</accession>
<dbReference type="HOGENOM" id="CLU_1901429_0_0_1"/>
<reference evidence="3 4" key="1">
    <citation type="journal article" date="2011" name="Science">
        <title>The ecoresponsive genome of Daphnia pulex.</title>
        <authorList>
            <person name="Colbourne J.K."/>
            <person name="Pfrender M.E."/>
            <person name="Gilbert D."/>
            <person name="Thomas W.K."/>
            <person name="Tucker A."/>
            <person name="Oakley T.H."/>
            <person name="Tokishita S."/>
            <person name="Aerts A."/>
            <person name="Arnold G.J."/>
            <person name="Basu M.K."/>
            <person name="Bauer D.J."/>
            <person name="Caceres C.E."/>
            <person name="Carmel L."/>
            <person name="Casola C."/>
            <person name="Choi J.H."/>
            <person name="Detter J.C."/>
            <person name="Dong Q."/>
            <person name="Dusheyko S."/>
            <person name="Eads B.D."/>
            <person name="Frohlich T."/>
            <person name="Geiler-Samerotte K.A."/>
            <person name="Gerlach D."/>
            <person name="Hatcher P."/>
            <person name="Jogdeo S."/>
            <person name="Krijgsveld J."/>
            <person name="Kriventseva E.V."/>
            <person name="Kultz D."/>
            <person name="Laforsch C."/>
            <person name="Lindquist E."/>
            <person name="Lopez J."/>
            <person name="Manak J.R."/>
            <person name="Muller J."/>
            <person name="Pangilinan J."/>
            <person name="Patwardhan R.P."/>
            <person name="Pitluck S."/>
            <person name="Pritham E.J."/>
            <person name="Rechtsteiner A."/>
            <person name="Rho M."/>
            <person name="Rogozin I.B."/>
            <person name="Sakarya O."/>
            <person name="Salamov A."/>
            <person name="Schaack S."/>
            <person name="Shapiro H."/>
            <person name="Shiga Y."/>
            <person name="Skalitzky C."/>
            <person name="Smith Z."/>
            <person name="Souvorov A."/>
            <person name="Sung W."/>
            <person name="Tang Z."/>
            <person name="Tsuchiya D."/>
            <person name="Tu H."/>
            <person name="Vos H."/>
            <person name="Wang M."/>
            <person name="Wolf Y.I."/>
            <person name="Yamagata H."/>
            <person name="Yamada T."/>
            <person name="Ye Y."/>
            <person name="Shaw J.R."/>
            <person name="Andrews J."/>
            <person name="Crease T.J."/>
            <person name="Tang H."/>
            <person name="Lucas S.M."/>
            <person name="Robertson H.M."/>
            <person name="Bork P."/>
            <person name="Koonin E.V."/>
            <person name="Zdobnov E.M."/>
            <person name="Grigoriev I.V."/>
            <person name="Lynch M."/>
            <person name="Boore J.L."/>
        </authorList>
    </citation>
    <scope>NUCLEOTIDE SEQUENCE [LARGE SCALE GENOMIC DNA]</scope>
</reference>
<keyword evidence="4" id="KW-1185">Reference proteome</keyword>
<keyword evidence="2" id="KW-0812">Transmembrane</keyword>
<dbReference type="Proteomes" id="UP000000305">
    <property type="component" value="Unassembled WGS sequence"/>
</dbReference>
<feature type="non-terminal residue" evidence="3">
    <location>
        <position position="134"/>
    </location>
</feature>
<dbReference type="InParanoid" id="E9I481"/>
<feature type="compositionally biased region" description="Low complexity" evidence="1">
    <location>
        <begin position="57"/>
        <end position="113"/>
    </location>
</feature>
<sequence length="134" mass="14328">MTRILPKDCKRDLWGLILLSVAFLVVASLAIYAVVASKKNEPEPETSSPTLTPPPDTSLSPSTTHNPDTSPNSYTTPPPDTSSYPDTTSNPDTTSDPDTTPSPSTIPPTSTTHPLPPYEGPVAFHVYSRGSYTE</sequence>
<evidence type="ECO:0000256" key="2">
    <source>
        <dbReference type="SAM" id="Phobius"/>
    </source>
</evidence>
<evidence type="ECO:0000313" key="3">
    <source>
        <dbReference type="EMBL" id="EFX61201.1"/>
    </source>
</evidence>
<gene>
    <name evidence="3" type="ORF">DAPPUDRAFT_274432</name>
</gene>